<keyword evidence="6 7" id="KW-0472">Membrane</keyword>
<gene>
    <name evidence="8" type="ORF">TS85_22845</name>
</gene>
<evidence type="ECO:0000256" key="6">
    <source>
        <dbReference type="ARBA" id="ARBA00023136"/>
    </source>
</evidence>
<accession>A0A7U5CUQ8</accession>
<dbReference type="Proteomes" id="UP000032300">
    <property type="component" value="Chromosome"/>
</dbReference>
<feature type="transmembrane region" description="Helical" evidence="7">
    <location>
        <begin position="45"/>
        <end position="63"/>
    </location>
</feature>
<feature type="transmembrane region" description="Helical" evidence="7">
    <location>
        <begin position="108"/>
        <end position="129"/>
    </location>
</feature>
<dbReference type="Pfam" id="PF01790">
    <property type="entry name" value="LGT"/>
    <property type="match status" value="1"/>
</dbReference>
<feature type="transmembrane region" description="Helical" evidence="7">
    <location>
        <begin position="12"/>
        <end position="30"/>
    </location>
</feature>
<evidence type="ECO:0000256" key="1">
    <source>
        <dbReference type="ARBA" id="ARBA00007150"/>
    </source>
</evidence>
<sequence length="240" mass="26196">MIHLPTAPWLHYVGDLAAWCAAFVSARWVYRRRRTSVEALARQTAPSYFVSLALGAATGAWLLGSLNTLRDARPALSHSIAGALAGAIVAVELWKWMRGVRGSTGGPFVLPLAVGIVVGRWGCLFAGLADQTYGVPTSLPWGVDFGDGIARHPVALYESIAMAVFLGLYWRALNKHRAWATQHGFHALVLVYAVQRFAWEFLKPYPVLIGPFNLFHFVMIGLGVYALLWIARGRTGAVAP</sequence>
<keyword evidence="2" id="KW-1003">Cell membrane</keyword>
<keyword evidence="5 7" id="KW-1133">Transmembrane helix</keyword>
<dbReference type="GO" id="GO:0005886">
    <property type="term" value="C:plasma membrane"/>
    <property type="evidence" value="ECO:0007669"/>
    <property type="project" value="InterPro"/>
</dbReference>
<reference evidence="8 9" key="1">
    <citation type="journal article" date="2015" name="Int. J. Syst. Evol. Microbiol.">
        <title>Sphingomonas hengshuiensis sp. nov., isolated from lake wetland.</title>
        <authorList>
            <person name="Wei S."/>
            <person name="Wang T."/>
            <person name="Liu H."/>
            <person name="Zhang C."/>
            <person name="Guo J."/>
            <person name="Wang Q."/>
            <person name="Liang K."/>
            <person name="Zhang Z."/>
        </authorList>
    </citation>
    <scope>NUCLEOTIDE SEQUENCE [LARGE SCALE GENOMIC DNA]</scope>
    <source>
        <strain evidence="8 9">WHSC-8</strain>
    </source>
</reference>
<dbReference type="InterPro" id="IPR001640">
    <property type="entry name" value="Lgt"/>
</dbReference>
<dbReference type="OrthoDB" id="871140at2"/>
<dbReference type="AlphaFoldDB" id="A0A7U5CUQ8"/>
<evidence type="ECO:0000256" key="3">
    <source>
        <dbReference type="ARBA" id="ARBA00022679"/>
    </source>
</evidence>
<feature type="transmembrane region" description="Helical" evidence="7">
    <location>
        <begin position="184"/>
        <end position="202"/>
    </location>
</feature>
<comment type="similarity">
    <text evidence="1">Belongs to the Lgt family.</text>
</comment>
<evidence type="ECO:0000256" key="5">
    <source>
        <dbReference type="ARBA" id="ARBA00022989"/>
    </source>
</evidence>
<evidence type="ECO:0000256" key="7">
    <source>
        <dbReference type="SAM" id="Phobius"/>
    </source>
</evidence>
<feature type="transmembrane region" description="Helical" evidence="7">
    <location>
        <begin position="149"/>
        <end position="172"/>
    </location>
</feature>
<keyword evidence="4 7" id="KW-0812">Transmembrane</keyword>
<evidence type="ECO:0000313" key="8">
    <source>
        <dbReference type="EMBL" id="AJP74026.1"/>
    </source>
</evidence>
<reference evidence="8 9" key="2">
    <citation type="submission" date="2015-02" db="EMBL/GenBank/DDBJ databases">
        <title>The complete genome of Sphingomonas hengshuiensis sp. WHSC-8 isolated from soil of Hengshui Lake.</title>
        <authorList>
            <person name="Wei S."/>
            <person name="Guo J."/>
            <person name="Su C."/>
            <person name="Wu R."/>
            <person name="Zhang Z."/>
            <person name="Liang K."/>
            <person name="Li H."/>
            <person name="Wang T."/>
            <person name="Liu H."/>
            <person name="Zhang C."/>
            <person name="Li Z."/>
            <person name="Wang Q."/>
            <person name="Meng J."/>
        </authorList>
    </citation>
    <scope>NUCLEOTIDE SEQUENCE [LARGE SCALE GENOMIC DNA]</scope>
    <source>
        <strain evidence="8 9">WHSC-8</strain>
    </source>
</reference>
<dbReference type="RefSeq" id="WP_044335342.1">
    <property type="nucleotide sequence ID" value="NZ_CP010836.1"/>
</dbReference>
<name>A0A7U5CUQ8_9SPHN</name>
<keyword evidence="9" id="KW-1185">Reference proteome</keyword>
<evidence type="ECO:0000256" key="2">
    <source>
        <dbReference type="ARBA" id="ARBA00022475"/>
    </source>
</evidence>
<feature type="transmembrane region" description="Helical" evidence="7">
    <location>
        <begin position="214"/>
        <end position="231"/>
    </location>
</feature>
<dbReference type="GO" id="GO:0008961">
    <property type="term" value="F:phosphatidylglycerol-prolipoprotein diacylglyceryl transferase activity"/>
    <property type="evidence" value="ECO:0007669"/>
    <property type="project" value="InterPro"/>
</dbReference>
<organism evidence="8 9">
    <name type="scientific">Sphingomonas hengshuiensis</name>
    <dbReference type="NCBI Taxonomy" id="1609977"/>
    <lineage>
        <taxon>Bacteria</taxon>
        <taxon>Pseudomonadati</taxon>
        <taxon>Pseudomonadota</taxon>
        <taxon>Alphaproteobacteria</taxon>
        <taxon>Sphingomonadales</taxon>
        <taxon>Sphingomonadaceae</taxon>
        <taxon>Sphingomonas</taxon>
    </lineage>
</organism>
<keyword evidence="3 8" id="KW-0808">Transferase</keyword>
<dbReference type="PANTHER" id="PTHR30589">
    <property type="entry name" value="PROLIPOPROTEIN DIACYLGLYCERYL TRANSFERASE"/>
    <property type="match status" value="1"/>
</dbReference>
<dbReference type="PANTHER" id="PTHR30589:SF0">
    <property type="entry name" value="PHOSPHATIDYLGLYCEROL--PROLIPOPROTEIN DIACYLGLYCERYL TRANSFERASE"/>
    <property type="match status" value="1"/>
</dbReference>
<dbReference type="KEGG" id="sphi:TS85_22845"/>
<evidence type="ECO:0000256" key="4">
    <source>
        <dbReference type="ARBA" id="ARBA00022692"/>
    </source>
</evidence>
<protein>
    <submittedName>
        <fullName evidence="8">Diacylglyceryl transferase</fullName>
    </submittedName>
</protein>
<feature type="transmembrane region" description="Helical" evidence="7">
    <location>
        <begin position="75"/>
        <end position="96"/>
    </location>
</feature>
<evidence type="ECO:0000313" key="9">
    <source>
        <dbReference type="Proteomes" id="UP000032300"/>
    </source>
</evidence>
<dbReference type="GO" id="GO:0042158">
    <property type="term" value="P:lipoprotein biosynthetic process"/>
    <property type="evidence" value="ECO:0007669"/>
    <property type="project" value="InterPro"/>
</dbReference>
<dbReference type="EMBL" id="CP010836">
    <property type="protein sequence ID" value="AJP74026.1"/>
    <property type="molecule type" value="Genomic_DNA"/>
</dbReference>
<proteinExistence type="inferred from homology"/>